<sequence length="67" mass="7409">MIQKHQRQTTDEDASSVAESHGDSSLDDYDLDDEEFDDEFEFDGVDSDGVHDRSGSSSSLFGGKCMQ</sequence>
<protein>
    <submittedName>
        <fullName evidence="2">Uncharacterized protein</fullName>
    </submittedName>
</protein>
<dbReference type="EMBL" id="OA916005">
    <property type="protein sequence ID" value="CAD7285971.1"/>
    <property type="molecule type" value="Genomic_DNA"/>
</dbReference>
<dbReference type="AlphaFoldDB" id="A0A7R9C4J4"/>
<evidence type="ECO:0000313" key="3">
    <source>
        <dbReference type="Proteomes" id="UP000678499"/>
    </source>
</evidence>
<dbReference type="EMBL" id="CAJPEX010033968">
    <property type="protein sequence ID" value="CAG0926123.1"/>
    <property type="molecule type" value="Genomic_DNA"/>
</dbReference>
<evidence type="ECO:0000256" key="1">
    <source>
        <dbReference type="SAM" id="MobiDB-lite"/>
    </source>
</evidence>
<reference evidence="2" key="1">
    <citation type="submission" date="2020-11" db="EMBL/GenBank/DDBJ databases">
        <authorList>
            <person name="Tran Van P."/>
        </authorList>
    </citation>
    <scope>NUCLEOTIDE SEQUENCE</scope>
</reference>
<feature type="compositionally biased region" description="Acidic residues" evidence="1">
    <location>
        <begin position="25"/>
        <end position="46"/>
    </location>
</feature>
<dbReference type="Proteomes" id="UP000678499">
    <property type="component" value="Unassembled WGS sequence"/>
</dbReference>
<evidence type="ECO:0000313" key="2">
    <source>
        <dbReference type="EMBL" id="CAD7285971.1"/>
    </source>
</evidence>
<accession>A0A7R9C4J4</accession>
<name>A0A7R9C4J4_9CRUS</name>
<keyword evidence="3" id="KW-1185">Reference proteome</keyword>
<proteinExistence type="predicted"/>
<organism evidence="2">
    <name type="scientific">Notodromas monacha</name>
    <dbReference type="NCBI Taxonomy" id="399045"/>
    <lineage>
        <taxon>Eukaryota</taxon>
        <taxon>Metazoa</taxon>
        <taxon>Ecdysozoa</taxon>
        <taxon>Arthropoda</taxon>
        <taxon>Crustacea</taxon>
        <taxon>Oligostraca</taxon>
        <taxon>Ostracoda</taxon>
        <taxon>Podocopa</taxon>
        <taxon>Podocopida</taxon>
        <taxon>Cypridocopina</taxon>
        <taxon>Cypridoidea</taxon>
        <taxon>Cyprididae</taxon>
        <taxon>Notodromas</taxon>
    </lineage>
</organism>
<gene>
    <name evidence="2" type="ORF">NMOB1V02_LOCUS13573</name>
</gene>
<feature type="region of interest" description="Disordered" evidence="1">
    <location>
        <begin position="1"/>
        <end position="67"/>
    </location>
</feature>